<dbReference type="GeneID" id="54301358"/>
<protein>
    <recommendedName>
        <fullName evidence="2">WW domain-containing protein</fullName>
    </recommendedName>
</protein>
<keyword evidence="4" id="KW-1185">Reference proteome</keyword>
<dbReference type="PROSITE" id="PS01159">
    <property type="entry name" value="WW_DOMAIN_1"/>
    <property type="match status" value="1"/>
</dbReference>
<feature type="compositionally biased region" description="Low complexity" evidence="1">
    <location>
        <begin position="142"/>
        <end position="161"/>
    </location>
</feature>
<evidence type="ECO:0000259" key="2">
    <source>
        <dbReference type="PROSITE" id="PS50020"/>
    </source>
</evidence>
<reference evidence="3" key="1">
    <citation type="journal article" date="2020" name="Stud. Mycol.">
        <title>101 Dothideomycetes genomes: a test case for predicting lifestyles and emergence of pathogens.</title>
        <authorList>
            <person name="Haridas S."/>
            <person name="Albert R."/>
            <person name="Binder M."/>
            <person name="Bloem J."/>
            <person name="Labutti K."/>
            <person name="Salamov A."/>
            <person name="Andreopoulos B."/>
            <person name="Baker S."/>
            <person name="Barry K."/>
            <person name="Bills G."/>
            <person name="Bluhm B."/>
            <person name="Cannon C."/>
            <person name="Castanera R."/>
            <person name="Culley D."/>
            <person name="Daum C."/>
            <person name="Ezra D."/>
            <person name="Gonzalez J."/>
            <person name="Henrissat B."/>
            <person name="Kuo A."/>
            <person name="Liang C."/>
            <person name="Lipzen A."/>
            <person name="Lutzoni F."/>
            <person name="Magnuson J."/>
            <person name="Mondo S."/>
            <person name="Nolan M."/>
            <person name="Ohm R."/>
            <person name="Pangilinan J."/>
            <person name="Park H.-J."/>
            <person name="Ramirez L."/>
            <person name="Alfaro M."/>
            <person name="Sun H."/>
            <person name="Tritt A."/>
            <person name="Yoshinaga Y."/>
            <person name="Zwiers L.-H."/>
            <person name="Turgeon B."/>
            <person name="Goodwin S."/>
            <person name="Spatafora J."/>
            <person name="Crous P."/>
            <person name="Grigoriev I."/>
        </authorList>
    </citation>
    <scope>NUCLEOTIDE SEQUENCE</scope>
    <source>
        <strain evidence="3">CBS 121167</strain>
    </source>
</reference>
<dbReference type="InterPro" id="IPR001202">
    <property type="entry name" value="WW_dom"/>
</dbReference>
<feature type="compositionally biased region" description="Gly residues" evidence="1">
    <location>
        <begin position="291"/>
        <end position="306"/>
    </location>
</feature>
<feature type="compositionally biased region" description="Low complexity" evidence="1">
    <location>
        <begin position="178"/>
        <end position="223"/>
    </location>
</feature>
<dbReference type="SUPFAM" id="SSF51045">
    <property type="entry name" value="WW domain"/>
    <property type="match status" value="1"/>
</dbReference>
<dbReference type="RefSeq" id="XP_033401858.1">
    <property type="nucleotide sequence ID" value="XM_033543861.1"/>
</dbReference>
<evidence type="ECO:0000313" key="4">
    <source>
        <dbReference type="Proteomes" id="UP000799438"/>
    </source>
</evidence>
<gene>
    <name evidence="3" type="ORF">K452DRAFT_315396</name>
</gene>
<dbReference type="Proteomes" id="UP000799438">
    <property type="component" value="Unassembled WGS sequence"/>
</dbReference>
<dbReference type="OrthoDB" id="2530521at2759"/>
<accession>A0A6A6BPX7</accession>
<feature type="compositionally biased region" description="Low complexity" evidence="1">
    <location>
        <begin position="232"/>
        <end position="241"/>
    </location>
</feature>
<dbReference type="AlphaFoldDB" id="A0A6A6BPX7"/>
<evidence type="ECO:0000256" key="1">
    <source>
        <dbReference type="SAM" id="MobiDB-lite"/>
    </source>
</evidence>
<sequence>MADYAPPPGPPPPKVPEGWVAQWNGQYKEWFYVNTYTKKSQWERPTEPVYPPGESPISAPDGPPPSYSQGAARPAPTEKGGYLSSNNPYGPGASGGSSSHSIAEDERLARQLQAEEDARAQGRPTSRGAADGYYNQGGAPGYGQPSPYGQQSQSPAQGYPQQLPPRDDKGKSKGGFLGKLLGKAGGSQQHYGQQYPHQQPQYQQQYYSGPPQGQYGYAPQQGYYGQGGGYGQPQYIQQRPQKSGGLGAGGAAALGVGGGLLGGMLLADAIEDHDEHEYDQGYQQGYDDGNDGGGDFGGGDDFGGDF</sequence>
<feature type="region of interest" description="Disordered" evidence="1">
    <location>
        <begin position="40"/>
        <end position="249"/>
    </location>
</feature>
<dbReference type="Gene3D" id="2.20.70.10">
    <property type="match status" value="1"/>
</dbReference>
<dbReference type="InterPro" id="IPR036020">
    <property type="entry name" value="WW_dom_sf"/>
</dbReference>
<feature type="compositionally biased region" description="Low complexity" evidence="1">
    <location>
        <begin position="84"/>
        <end position="101"/>
    </location>
</feature>
<dbReference type="Pfam" id="PF00397">
    <property type="entry name" value="WW"/>
    <property type="match status" value="1"/>
</dbReference>
<feature type="domain" description="WW" evidence="2">
    <location>
        <begin position="13"/>
        <end position="47"/>
    </location>
</feature>
<dbReference type="EMBL" id="ML995476">
    <property type="protein sequence ID" value="KAF2146146.1"/>
    <property type="molecule type" value="Genomic_DNA"/>
</dbReference>
<proteinExistence type="predicted"/>
<organism evidence="3 4">
    <name type="scientific">Aplosporella prunicola CBS 121167</name>
    <dbReference type="NCBI Taxonomy" id="1176127"/>
    <lineage>
        <taxon>Eukaryota</taxon>
        <taxon>Fungi</taxon>
        <taxon>Dikarya</taxon>
        <taxon>Ascomycota</taxon>
        <taxon>Pezizomycotina</taxon>
        <taxon>Dothideomycetes</taxon>
        <taxon>Dothideomycetes incertae sedis</taxon>
        <taxon>Botryosphaeriales</taxon>
        <taxon>Aplosporellaceae</taxon>
        <taxon>Aplosporella</taxon>
    </lineage>
</organism>
<name>A0A6A6BPX7_9PEZI</name>
<dbReference type="PROSITE" id="PS50020">
    <property type="entry name" value="WW_DOMAIN_2"/>
    <property type="match status" value="1"/>
</dbReference>
<feature type="region of interest" description="Disordered" evidence="1">
    <location>
        <begin position="280"/>
        <end position="306"/>
    </location>
</feature>
<dbReference type="CDD" id="cd00201">
    <property type="entry name" value="WW"/>
    <property type="match status" value="1"/>
</dbReference>
<dbReference type="SMART" id="SM00456">
    <property type="entry name" value="WW"/>
    <property type="match status" value="1"/>
</dbReference>
<evidence type="ECO:0000313" key="3">
    <source>
        <dbReference type="EMBL" id="KAF2146146.1"/>
    </source>
</evidence>